<sequence length="758" mass="82233">MDMHASPPAPSDAINPAELLARADSLRDRRDWAEAAQAYAGYLRLRGDDWPIWVQYGHCMKEAGDPRAALLLYREAERLQPEDADLHLQIGHALKLLGRQEEALEEYARALTLDPGNAAARQELLMVGPGDTRAPSPASAEPGAPVIVAPPPPAPPAAVIPLAKAAGAAPTRLAVVFDASDLLDYFRHNRAPTGIQRVQLSLIREALTGAADCAAAAAAFDPMRGVWVALPGELFLRLAALSRSGTDIGDPAWAGAMAEVQALLREAPPLAFAEGGHLVNLGTSWWIPDYLRRVREAKACFGLRYIPFVHDCIPLIVPEHCSAALVEEFARWFASMVLHADAVLTNSECTRADFRTQLRRLLPNLDIPALVLPLDAADAGPAPDPAPAAAGAPPFVLFVGTIESRKNHLLVLNAWLSLVRRHGAEAVPDLVCIGKRGWLAEAALALHANSATLRAKVRLLHNVPDTMLETLYRDCLFTVYNSFYEGWGLPVTESLAHGKVPVVPDHSALREAGGAGALYFAPQSEPELVARLEQLMFDAGFRQEAEARIRREVRLRRWPDLARQLLDHIGAVREALPPPFGRLSFRLGEIHELRLLPGTEPRQAMAVADALREGPGWDRLEPWGVWTTPAGPARLRLPLPPGLEGTPLRVTLELQAPPQPCRVAVRAYLAGNPPGAFRRLETAAGERLFCTLAVEARADQELVVEFEPGPGVTVPAAGGLPARQVGIGVGSLMVCREDDLWARLEYLERKALPQRALG</sequence>
<dbReference type="Proteomes" id="UP000600101">
    <property type="component" value="Unassembled WGS sequence"/>
</dbReference>
<dbReference type="InterPro" id="IPR013105">
    <property type="entry name" value="TPR_2"/>
</dbReference>
<name>A0A9X0QW10_9PROT</name>
<evidence type="ECO:0000256" key="2">
    <source>
        <dbReference type="ARBA" id="ARBA00022737"/>
    </source>
</evidence>
<dbReference type="AlphaFoldDB" id="A0A9X0QW10"/>
<dbReference type="SUPFAM" id="SSF53756">
    <property type="entry name" value="UDP-Glycosyltransferase/glycogen phosphorylase"/>
    <property type="match status" value="1"/>
</dbReference>
<dbReference type="PROSITE" id="PS50005">
    <property type="entry name" value="TPR"/>
    <property type="match status" value="2"/>
</dbReference>
<evidence type="ECO:0000256" key="1">
    <source>
        <dbReference type="ARBA" id="ARBA00022679"/>
    </source>
</evidence>
<dbReference type="InterPro" id="IPR019734">
    <property type="entry name" value="TPR_rpt"/>
</dbReference>
<dbReference type="PANTHER" id="PTHR46401:SF2">
    <property type="entry name" value="GLYCOSYLTRANSFERASE WBBK-RELATED"/>
    <property type="match status" value="1"/>
</dbReference>
<feature type="repeat" description="TPR" evidence="4">
    <location>
        <begin position="50"/>
        <end position="83"/>
    </location>
</feature>
<keyword evidence="2" id="KW-0677">Repeat</keyword>
<reference evidence="6" key="1">
    <citation type="submission" date="2020-08" db="EMBL/GenBank/DDBJ databases">
        <authorList>
            <person name="Hu Y."/>
            <person name="Nguyen S.V."/>
            <person name="Li F."/>
            <person name="Fanning S."/>
        </authorList>
    </citation>
    <scope>NUCLEOTIDE SEQUENCE</scope>
    <source>
        <strain evidence="6">SYSU D8009</strain>
    </source>
</reference>
<dbReference type="PANTHER" id="PTHR46401">
    <property type="entry name" value="GLYCOSYLTRANSFERASE WBBK-RELATED"/>
    <property type="match status" value="1"/>
</dbReference>
<dbReference type="Gene3D" id="1.25.40.10">
    <property type="entry name" value="Tetratricopeptide repeat domain"/>
    <property type="match status" value="1"/>
</dbReference>
<dbReference type="InterPro" id="IPR011990">
    <property type="entry name" value="TPR-like_helical_dom_sf"/>
</dbReference>
<accession>A0A9X0QW10</accession>
<evidence type="ECO:0000256" key="3">
    <source>
        <dbReference type="ARBA" id="ARBA00022803"/>
    </source>
</evidence>
<dbReference type="EMBL" id="JACOMF010000005">
    <property type="protein sequence ID" value="MBC4014930.1"/>
    <property type="molecule type" value="Genomic_DNA"/>
</dbReference>
<protein>
    <submittedName>
        <fullName evidence="6">Glycosyltransferase</fullName>
    </submittedName>
</protein>
<dbReference type="SUPFAM" id="SSF48452">
    <property type="entry name" value="TPR-like"/>
    <property type="match status" value="1"/>
</dbReference>
<dbReference type="SMART" id="SM00028">
    <property type="entry name" value="TPR"/>
    <property type="match status" value="2"/>
</dbReference>
<dbReference type="Pfam" id="PF00534">
    <property type="entry name" value="Glycos_transf_1"/>
    <property type="match status" value="1"/>
</dbReference>
<feature type="repeat" description="TPR" evidence="4">
    <location>
        <begin position="84"/>
        <end position="117"/>
    </location>
</feature>
<evidence type="ECO:0000256" key="4">
    <source>
        <dbReference type="PROSITE-ProRule" id="PRU00339"/>
    </source>
</evidence>
<dbReference type="GO" id="GO:0016757">
    <property type="term" value="F:glycosyltransferase activity"/>
    <property type="evidence" value="ECO:0007669"/>
    <property type="project" value="InterPro"/>
</dbReference>
<keyword evidence="3 4" id="KW-0802">TPR repeat</keyword>
<dbReference type="Gene3D" id="3.40.50.2000">
    <property type="entry name" value="Glycogen Phosphorylase B"/>
    <property type="match status" value="1"/>
</dbReference>
<organism evidence="6 7">
    <name type="scientific">Siccirubricoccus deserti</name>
    <dbReference type="NCBI Taxonomy" id="2013562"/>
    <lineage>
        <taxon>Bacteria</taxon>
        <taxon>Pseudomonadati</taxon>
        <taxon>Pseudomonadota</taxon>
        <taxon>Alphaproteobacteria</taxon>
        <taxon>Acetobacterales</taxon>
        <taxon>Roseomonadaceae</taxon>
        <taxon>Siccirubricoccus</taxon>
    </lineage>
</organism>
<dbReference type="CDD" id="cd03809">
    <property type="entry name" value="GT4_MtfB-like"/>
    <property type="match status" value="1"/>
</dbReference>
<dbReference type="PROSITE" id="PS50293">
    <property type="entry name" value="TPR_REGION"/>
    <property type="match status" value="1"/>
</dbReference>
<evidence type="ECO:0000259" key="5">
    <source>
        <dbReference type="Pfam" id="PF00534"/>
    </source>
</evidence>
<dbReference type="InterPro" id="IPR001296">
    <property type="entry name" value="Glyco_trans_1"/>
</dbReference>
<proteinExistence type="predicted"/>
<keyword evidence="1" id="KW-0808">Transferase</keyword>
<evidence type="ECO:0000313" key="7">
    <source>
        <dbReference type="Proteomes" id="UP000600101"/>
    </source>
</evidence>
<comment type="caution">
    <text evidence="6">The sequence shown here is derived from an EMBL/GenBank/DDBJ whole genome shotgun (WGS) entry which is preliminary data.</text>
</comment>
<dbReference type="RefSeq" id="WP_186769707.1">
    <property type="nucleotide sequence ID" value="NZ_JACOMF010000005.1"/>
</dbReference>
<keyword evidence="7" id="KW-1185">Reference proteome</keyword>
<gene>
    <name evidence="6" type="ORF">H7965_06290</name>
</gene>
<dbReference type="Pfam" id="PF07719">
    <property type="entry name" value="TPR_2"/>
    <property type="match status" value="1"/>
</dbReference>
<evidence type="ECO:0000313" key="6">
    <source>
        <dbReference type="EMBL" id="MBC4014930.1"/>
    </source>
</evidence>
<feature type="domain" description="Glycosyl transferase family 1" evidence="5">
    <location>
        <begin position="391"/>
        <end position="547"/>
    </location>
</feature>